<proteinExistence type="predicted"/>
<sequence length="170" mass="18578">MLASFSTSGHLAQRLVEASLQRLSDSLRTPEGASKLHKPLHASSGSGEALHGGRYTLVLAAVNSPANQVDPSTSSSTNTDSLVLSSTRVGTHQLLNDSIDLAFKMLTQHVQTCDRWKQCTRNFHHRISRPGALLFLVRAVRKSVVVASGDFVETWRTTEDVKEIQSLNKT</sequence>
<reference evidence="2" key="1">
    <citation type="journal article" date="2023" name="G3 (Bethesda)">
        <title>A reference genome for the long-term kleptoplast-retaining sea slug Elysia crispata morphotype clarki.</title>
        <authorList>
            <person name="Eastman K.E."/>
            <person name="Pendleton A.L."/>
            <person name="Shaikh M.A."/>
            <person name="Suttiyut T."/>
            <person name="Ogas R."/>
            <person name="Tomko P."/>
            <person name="Gavelis G."/>
            <person name="Widhalm J.R."/>
            <person name="Wisecaver J.H."/>
        </authorList>
    </citation>
    <scope>NUCLEOTIDE SEQUENCE</scope>
    <source>
        <strain evidence="2">ECLA1</strain>
    </source>
</reference>
<dbReference type="EMBL" id="JAWDGP010000113">
    <property type="protein sequence ID" value="KAK3803653.1"/>
    <property type="molecule type" value="Genomic_DNA"/>
</dbReference>
<evidence type="ECO:0000313" key="3">
    <source>
        <dbReference type="Proteomes" id="UP001283361"/>
    </source>
</evidence>
<comment type="caution">
    <text evidence="2">The sequence shown here is derived from an EMBL/GenBank/DDBJ whole genome shotgun (WGS) entry which is preliminary data.</text>
</comment>
<evidence type="ECO:0000256" key="1">
    <source>
        <dbReference type="SAM" id="MobiDB-lite"/>
    </source>
</evidence>
<keyword evidence="3" id="KW-1185">Reference proteome</keyword>
<dbReference type="Proteomes" id="UP001283361">
    <property type="component" value="Unassembled WGS sequence"/>
</dbReference>
<name>A0AAE1EFI6_9GAST</name>
<accession>A0AAE1EFI6</accession>
<organism evidence="2 3">
    <name type="scientific">Elysia crispata</name>
    <name type="common">lettuce slug</name>
    <dbReference type="NCBI Taxonomy" id="231223"/>
    <lineage>
        <taxon>Eukaryota</taxon>
        <taxon>Metazoa</taxon>
        <taxon>Spiralia</taxon>
        <taxon>Lophotrochozoa</taxon>
        <taxon>Mollusca</taxon>
        <taxon>Gastropoda</taxon>
        <taxon>Heterobranchia</taxon>
        <taxon>Euthyneura</taxon>
        <taxon>Panpulmonata</taxon>
        <taxon>Sacoglossa</taxon>
        <taxon>Placobranchoidea</taxon>
        <taxon>Plakobranchidae</taxon>
        <taxon>Elysia</taxon>
    </lineage>
</organism>
<dbReference type="AlphaFoldDB" id="A0AAE1EFI6"/>
<gene>
    <name evidence="2" type="ORF">RRG08_023368</name>
</gene>
<feature type="region of interest" description="Disordered" evidence="1">
    <location>
        <begin position="29"/>
        <end position="48"/>
    </location>
</feature>
<evidence type="ECO:0000313" key="2">
    <source>
        <dbReference type="EMBL" id="KAK3803653.1"/>
    </source>
</evidence>
<protein>
    <submittedName>
        <fullName evidence="2">Uncharacterized protein</fullName>
    </submittedName>
</protein>